<dbReference type="InterPro" id="IPR036102">
    <property type="entry name" value="OsmC/Ohrsf"/>
</dbReference>
<evidence type="ECO:0000313" key="3">
    <source>
        <dbReference type="Proteomes" id="UP001056681"/>
    </source>
</evidence>
<dbReference type="PANTHER" id="PTHR33797">
    <property type="entry name" value="ORGANIC HYDROPEROXIDE RESISTANCE PROTEIN-LIKE"/>
    <property type="match status" value="1"/>
</dbReference>
<evidence type="ECO:0000256" key="1">
    <source>
        <dbReference type="ARBA" id="ARBA00007378"/>
    </source>
</evidence>
<name>A0ABY4SXE6_9GAMM</name>
<dbReference type="EMBL" id="CP063231">
    <property type="protein sequence ID" value="URL57393.1"/>
    <property type="molecule type" value="Genomic_DNA"/>
</dbReference>
<comment type="similarity">
    <text evidence="1">Belongs to the OsmC/Ohr family.</text>
</comment>
<keyword evidence="3" id="KW-1185">Reference proteome</keyword>
<proteinExistence type="inferred from homology"/>
<gene>
    <name evidence="2" type="ORF">IM816_12185</name>
</gene>
<sequence>MSNISKVQKILYTAHAKVSGGREGHAETDDGLIKLDLRLPKEMGGNGGGSNPEQLFAVGYAACFEGAVRFVAGQKKVKVDGASVASSVGIGPREGSGFAIQAKLEVTLPGVDDATAQEIVKTAHEDVCPYSHATRGNIDVDISVNGKKVV</sequence>
<dbReference type="Proteomes" id="UP001056681">
    <property type="component" value="Chromosome"/>
</dbReference>
<dbReference type="SUPFAM" id="SSF82784">
    <property type="entry name" value="OsmC-like"/>
    <property type="match status" value="1"/>
</dbReference>
<dbReference type="Pfam" id="PF02566">
    <property type="entry name" value="OsmC"/>
    <property type="match status" value="1"/>
</dbReference>
<evidence type="ECO:0000313" key="2">
    <source>
        <dbReference type="EMBL" id="URL57393.1"/>
    </source>
</evidence>
<reference evidence="2" key="1">
    <citation type="submission" date="2020-10" db="EMBL/GenBank/DDBJ databases">
        <title>Whole-genome sequence of Luteibacter sp. EIF3.</title>
        <authorList>
            <person name="Friedrich I."/>
            <person name="Hertel R."/>
            <person name="Daniel R."/>
        </authorList>
    </citation>
    <scope>NUCLEOTIDE SEQUENCE</scope>
    <source>
        <strain evidence="2">EIF3</strain>
    </source>
</reference>
<organism evidence="2 3">
    <name type="scientific">Luteibacter flocculans</name>
    <dbReference type="NCBI Taxonomy" id="2780091"/>
    <lineage>
        <taxon>Bacteria</taxon>
        <taxon>Pseudomonadati</taxon>
        <taxon>Pseudomonadota</taxon>
        <taxon>Gammaproteobacteria</taxon>
        <taxon>Lysobacterales</taxon>
        <taxon>Rhodanobacteraceae</taxon>
        <taxon>Luteibacter</taxon>
    </lineage>
</organism>
<accession>A0ABY4SXE6</accession>
<dbReference type="NCBIfam" id="TIGR03561">
    <property type="entry name" value="organ_hyd_perox"/>
    <property type="match status" value="1"/>
</dbReference>
<dbReference type="InterPro" id="IPR003718">
    <property type="entry name" value="OsmC/Ohr_fam"/>
</dbReference>
<protein>
    <submittedName>
        <fullName evidence="2">Organic hydroperoxide resistance protein</fullName>
    </submittedName>
</protein>
<dbReference type="InterPro" id="IPR019953">
    <property type="entry name" value="OHR"/>
</dbReference>
<dbReference type="PANTHER" id="PTHR33797:SF2">
    <property type="entry name" value="ORGANIC HYDROPEROXIDE RESISTANCE PROTEIN-LIKE"/>
    <property type="match status" value="1"/>
</dbReference>
<dbReference type="Gene3D" id="3.30.300.20">
    <property type="match status" value="1"/>
</dbReference>
<dbReference type="Gene3D" id="2.20.25.10">
    <property type="match status" value="1"/>
</dbReference>
<dbReference type="InterPro" id="IPR015946">
    <property type="entry name" value="KH_dom-like_a/b"/>
</dbReference>
<dbReference type="RefSeq" id="WP_072321512.1">
    <property type="nucleotide sequence ID" value="NZ_CP063231.1"/>
</dbReference>